<reference evidence="2 3" key="1">
    <citation type="submission" date="2024-10" db="EMBL/GenBank/DDBJ databases">
        <title>The Natural Products Discovery Center: Release of the First 8490 Sequenced Strains for Exploring Actinobacteria Biosynthetic Diversity.</title>
        <authorList>
            <person name="Kalkreuter E."/>
            <person name="Kautsar S.A."/>
            <person name="Yang D."/>
            <person name="Bader C.D."/>
            <person name="Teijaro C.N."/>
            <person name="Fluegel L."/>
            <person name="Davis C.M."/>
            <person name="Simpson J.R."/>
            <person name="Lauterbach L."/>
            <person name="Steele A.D."/>
            <person name="Gui C."/>
            <person name="Meng S."/>
            <person name="Li G."/>
            <person name="Viehrig K."/>
            <person name="Ye F."/>
            <person name="Su P."/>
            <person name="Kiefer A.F."/>
            <person name="Nichols A."/>
            <person name="Cepeda A.J."/>
            <person name="Yan W."/>
            <person name="Fan B."/>
            <person name="Jiang Y."/>
            <person name="Adhikari A."/>
            <person name="Zheng C.-J."/>
            <person name="Schuster L."/>
            <person name="Cowan T.M."/>
            <person name="Smanski M.J."/>
            <person name="Chevrette M.G."/>
            <person name="De Carvalho L.P.S."/>
            <person name="Shen B."/>
        </authorList>
    </citation>
    <scope>NUCLEOTIDE SEQUENCE [LARGE SCALE GENOMIC DNA]</scope>
    <source>
        <strain evidence="2 3">NPDC015755</strain>
    </source>
</reference>
<dbReference type="Pfam" id="PF00550">
    <property type="entry name" value="PP-binding"/>
    <property type="match status" value="1"/>
</dbReference>
<evidence type="ECO:0000313" key="2">
    <source>
        <dbReference type="EMBL" id="MFF8277417.1"/>
    </source>
</evidence>
<dbReference type="EMBL" id="JBIBSM010000007">
    <property type="protein sequence ID" value="MFF8277417.1"/>
    <property type="molecule type" value="Genomic_DNA"/>
</dbReference>
<dbReference type="RefSeq" id="WP_391934709.1">
    <property type="nucleotide sequence ID" value="NZ_JBIBSM010000007.1"/>
</dbReference>
<gene>
    <name evidence="2" type="ORF">ACF05T_15090</name>
</gene>
<sequence>MSEPDSVEETVTGIIADVLGTDPADIEKDTALAALGWDSMNSIEALVRLEATFAVDLDLRSFHAAHTVEQMAALVEKLRAGASRHA</sequence>
<dbReference type="Proteomes" id="UP001603013">
    <property type="component" value="Unassembled WGS sequence"/>
</dbReference>
<dbReference type="SUPFAM" id="SSF47336">
    <property type="entry name" value="ACP-like"/>
    <property type="match status" value="1"/>
</dbReference>
<keyword evidence="3" id="KW-1185">Reference proteome</keyword>
<dbReference type="PROSITE" id="PS50075">
    <property type="entry name" value="CARRIER"/>
    <property type="match status" value="1"/>
</dbReference>
<evidence type="ECO:0000259" key="1">
    <source>
        <dbReference type="PROSITE" id="PS50075"/>
    </source>
</evidence>
<feature type="domain" description="Carrier" evidence="1">
    <location>
        <begin position="5"/>
        <end position="79"/>
    </location>
</feature>
<evidence type="ECO:0000313" key="3">
    <source>
        <dbReference type="Proteomes" id="UP001603013"/>
    </source>
</evidence>
<dbReference type="Gene3D" id="1.10.1200.10">
    <property type="entry name" value="ACP-like"/>
    <property type="match status" value="1"/>
</dbReference>
<name>A0ABW6YC57_9ACTN</name>
<proteinExistence type="predicted"/>
<organism evidence="2 3">
    <name type="scientific">Streptomyces lateritius</name>
    <dbReference type="NCBI Taxonomy" id="67313"/>
    <lineage>
        <taxon>Bacteria</taxon>
        <taxon>Bacillati</taxon>
        <taxon>Actinomycetota</taxon>
        <taxon>Actinomycetes</taxon>
        <taxon>Kitasatosporales</taxon>
        <taxon>Streptomycetaceae</taxon>
        <taxon>Streptomyces</taxon>
    </lineage>
</organism>
<comment type="caution">
    <text evidence="2">The sequence shown here is derived from an EMBL/GenBank/DDBJ whole genome shotgun (WGS) entry which is preliminary data.</text>
</comment>
<accession>A0ABW6YC57</accession>
<protein>
    <submittedName>
        <fullName evidence="2">Acyl carrier protein</fullName>
    </submittedName>
</protein>
<dbReference type="InterPro" id="IPR009081">
    <property type="entry name" value="PP-bd_ACP"/>
</dbReference>
<dbReference type="InterPro" id="IPR036736">
    <property type="entry name" value="ACP-like_sf"/>
</dbReference>